<keyword evidence="5 10" id="KW-0547">Nucleotide-binding</keyword>
<dbReference type="InterPro" id="IPR050062">
    <property type="entry name" value="Pro-tRNA_synthetase"/>
</dbReference>
<protein>
    <recommendedName>
        <fullName evidence="10">Proline--tRNA ligase</fullName>
        <ecNumber evidence="10">6.1.1.15</ecNumber>
    </recommendedName>
    <alternativeName>
        <fullName evidence="10">Prolyl-tRNA synthetase</fullName>
        <shortName evidence="10">ProRS</shortName>
    </alternativeName>
</protein>
<comment type="subcellular location">
    <subcellularLocation>
        <location evidence="1 10">Cytoplasm</location>
    </subcellularLocation>
</comment>
<dbReference type="CDD" id="cd00779">
    <property type="entry name" value="ProRS_core_prok"/>
    <property type="match status" value="1"/>
</dbReference>
<evidence type="ECO:0000256" key="3">
    <source>
        <dbReference type="ARBA" id="ARBA00022490"/>
    </source>
</evidence>
<dbReference type="Pfam" id="PF00587">
    <property type="entry name" value="tRNA-synt_2b"/>
    <property type="match status" value="1"/>
</dbReference>
<dbReference type="PANTHER" id="PTHR42753:SF2">
    <property type="entry name" value="PROLINE--TRNA LIGASE"/>
    <property type="match status" value="1"/>
</dbReference>
<dbReference type="SUPFAM" id="SSF55826">
    <property type="entry name" value="YbaK/ProRS associated domain"/>
    <property type="match status" value="1"/>
</dbReference>
<comment type="catalytic activity">
    <reaction evidence="9 10">
        <text>tRNA(Pro) + L-proline + ATP = L-prolyl-tRNA(Pro) + AMP + diphosphate</text>
        <dbReference type="Rhea" id="RHEA:14305"/>
        <dbReference type="Rhea" id="RHEA-COMP:9700"/>
        <dbReference type="Rhea" id="RHEA-COMP:9702"/>
        <dbReference type="ChEBI" id="CHEBI:30616"/>
        <dbReference type="ChEBI" id="CHEBI:33019"/>
        <dbReference type="ChEBI" id="CHEBI:60039"/>
        <dbReference type="ChEBI" id="CHEBI:78442"/>
        <dbReference type="ChEBI" id="CHEBI:78532"/>
        <dbReference type="ChEBI" id="CHEBI:456215"/>
        <dbReference type="EC" id="6.1.1.15"/>
    </reaction>
</comment>
<dbReference type="InterPro" id="IPR004500">
    <property type="entry name" value="Pro-tRNA-synth_IIa_bac-type"/>
</dbReference>
<dbReference type="NCBIfam" id="TIGR00409">
    <property type="entry name" value="proS_fam_II"/>
    <property type="match status" value="1"/>
</dbReference>
<comment type="caution">
    <text evidence="12">The sequence shown here is derived from an EMBL/GenBank/DDBJ whole genome shotgun (WGS) entry which is preliminary data.</text>
</comment>
<evidence type="ECO:0000256" key="8">
    <source>
        <dbReference type="ARBA" id="ARBA00023146"/>
    </source>
</evidence>
<dbReference type="EC" id="6.1.1.15" evidence="10"/>
<dbReference type="HAMAP" id="MF_01569">
    <property type="entry name" value="Pro_tRNA_synth_type1"/>
    <property type="match status" value="1"/>
</dbReference>
<dbReference type="Pfam" id="PF03129">
    <property type="entry name" value="HGTP_anticodon"/>
    <property type="match status" value="1"/>
</dbReference>
<dbReference type="CDD" id="cd04334">
    <property type="entry name" value="ProRS-INS"/>
    <property type="match status" value="1"/>
</dbReference>
<feature type="domain" description="Aminoacyl-transfer RNA synthetases class-II family profile" evidence="11">
    <location>
        <begin position="33"/>
        <end position="472"/>
    </location>
</feature>
<dbReference type="InterPro" id="IPR033730">
    <property type="entry name" value="ProRS_core_prok"/>
</dbReference>
<gene>
    <name evidence="10" type="primary">proS</name>
    <name evidence="12" type="ORF">JWV37_05230</name>
</gene>
<evidence type="ECO:0000256" key="5">
    <source>
        <dbReference type="ARBA" id="ARBA00022741"/>
    </source>
</evidence>
<evidence type="ECO:0000256" key="4">
    <source>
        <dbReference type="ARBA" id="ARBA00022598"/>
    </source>
</evidence>
<dbReference type="CDD" id="cd00861">
    <property type="entry name" value="ProRS_anticodon_short"/>
    <property type="match status" value="1"/>
</dbReference>
<keyword evidence="4 10" id="KW-0436">Ligase</keyword>
<keyword evidence="6 10" id="KW-0067">ATP-binding</keyword>
<keyword evidence="13" id="KW-1185">Reference proteome</keyword>
<keyword evidence="8 10" id="KW-0030">Aminoacyl-tRNA synthetase</keyword>
<dbReference type="InterPro" id="IPR007214">
    <property type="entry name" value="YbaK/aa-tRNA-synth-assoc-dom"/>
</dbReference>
<comment type="similarity">
    <text evidence="10">Belongs to the class-II aminoacyl-tRNA synthetase family. ProS type 1 subfamily.</text>
</comment>
<evidence type="ECO:0000256" key="1">
    <source>
        <dbReference type="ARBA" id="ARBA00004496"/>
    </source>
</evidence>
<organism evidence="12 13">
    <name type="scientific">Sulfurospirillum tamanense</name>
    <dbReference type="NCBI Taxonomy" id="2813362"/>
    <lineage>
        <taxon>Bacteria</taxon>
        <taxon>Pseudomonadati</taxon>
        <taxon>Campylobacterota</taxon>
        <taxon>Epsilonproteobacteria</taxon>
        <taxon>Campylobacterales</taxon>
        <taxon>Sulfurospirillaceae</taxon>
        <taxon>Sulfurospirillum</taxon>
    </lineage>
</organism>
<dbReference type="InterPro" id="IPR002314">
    <property type="entry name" value="aa-tRNA-synt_IIb"/>
</dbReference>
<dbReference type="InterPro" id="IPR023717">
    <property type="entry name" value="Pro-tRNA-Synthase_IIa_type1"/>
</dbReference>
<dbReference type="GO" id="GO:0004827">
    <property type="term" value="F:proline-tRNA ligase activity"/>
    <property type="evidence" value="ECO:0007669"/>
    <property type="project" value="UniProtKB-EC"/>
</dbReference>
<evidence type="ECO:0000256" key="10">
    <source>
        <dbReference type="HAMAP-Rule" id="MF_01569"/>
    </source>
</evidence>
<evidence type="ECO:0000313" key="13">
    <source>
        <dbReference type="Proteomes" id="UP000703590"/>
    </source>
</evidence>
<reference evidence="12 13" key="3">
    <citation type="submission" date="2021-02" db="EMBL/GenBank/DDBJ databases">
        <authorList>
            <person name="Merkel A.Y."/>
        </authorList>
    </citation>
    <scope>NUCLEOTIDE SEQUENCE [LARGE SCALE GENOMIC DNA]</scope>
    <source>
        <strain evidence="12 13">T05b</strain>
    </source>
</reference>
<evidence type="ECO:0000259" key="11">
    <source>
        <dbReference type="PROSITE" id="PS50862"/>
    </source>
</evidence>
<dbReference type="InterPro" id="IPR044140">
    <property type="entry name" value="ProRS_anticodon_short"/>
</dbReference>
<evidence type="ECO:0000256" key="6">
    <source>
        <dbReference type="ARBA" id="ARBA00022840"/>
    </source>
</evidence>
<dbReference type="InterPro" id="IPR036621">
    <property type="entry name" value="Anticodon-bd_dom_sf"/>
</dbReference>
<reference evidence="12 13" key="1">
    <citation type="submission" date="2021-02" db="EMBL/GenBank/DDBJ databases">
        <title>Sulfurospirillum tamanensis sp. nov.</title>
        <authorList>
            <person name="Frolova A."/>
            <person name="Merkel A."/>
            <person name="Slobodkin A."/>
        </authorList>
    </citation>
    <scope>NUCLEOTIDE SEQUENCE [LARGE SCALE GENOMIC DNA]</scope>
    <source>
        <strain evidence="12 13">T05b</strain>
    </source>
</reference>
<name>A0ABS2WR97_9BACT</name>
<evidence type="ECO:0000256" key="2">
    <source>
        <dbReference type="ARBA" id="ARBA00011738"/>
    </source>
</evidence>
<dbReference type="Gene3D" id="3.30.930.10">
    <property type="entry name" value="Bira Bifunctional Protein, Domain 2"/>
    <property type="match status" value="2"/>
</dbReference>
<dbReference type="Pfam" id="PF04073">
    <property type="entry name" value="tRNA_edit"/>
    <property type="match status" value="1"/>
</dbReference>
<evidence type="ECO:0000313" key="12">
    <source>
        <dbReference type="EMBL" id="MBN2964173.1"/>
    </source>
</evidence>
<dbReference type="InterPro" id="IPR036754">
    <property type="entry name" value="YbaK/aa-tRNA-synt-asso_dom_sf"/>
</dbReference>
<keyword evidence="7 10" id="KW-0648">Protein biosynthesis</keyword>
<dbReference type="EMBL" id="JAFHKK010000008">
    <property type="protein sequence ID" value="MBN2964173.1"/>
    <property type="molecule type" value="Genomic_DNA"/>
</dbReference>
<dbReference type="PANTHER" id="PTHR42753">
    <property type="entry name" value="MITOCHONDRIAL RIBOSOME PROTEIN L39/PROLYL-TRNA LIGASE FAMILY MEMBER"/>
    <property type="match status" value="1"/>
</dbReference>
<dbReference type="Gene3D" id="3.40.50.800">
    <property type="entry name" value="Anticodon-binding domain"/>
    <property type="match status" value="1"/>
</dbReference>
<dbReference type="NCBIfam" id="NF006625">
    <property type="entry name" value="PRK09194.1"/>
    <property type="match status" value="1"/>
</dbReference>
<comment type="domain">
    <text evidence="10">Consists of three domains: the N-terminal catalytic domain, the editing domain and the C-terminal anticodon-binding domain.</text>
</comment>
<keyword evidence="3 10" id="KW-0963">Cytoplasm</keyword>
<reference evidence="13" key="2">
    <citation type="submission" date="2021-02" db="EMBL/GenBank/DDBJ databases">
        <title>Sulfurospirillum tamanensis sp. nov.</title>
        <authorList>
            <person name="Merkel A.Y."/>
        </authorList>
    </citation>
    <scope>NUCLEOTIDE SEQUENCE [LARGE SCALE GENOMIC DNA]</scope>
    <source>
        <strain evidence="13">T05b</strain>
    </source>
</reference>
<dbReference type="RefSeq" id="WP_205458721.1">
    <property type="nucleotide sequence ID" value="NZ_JAFHKK010000008.1"/>
</dbReference>
<dbReference type="InterPro" id="IPR004154">
    <property type="entry name" value="Anticodon-bd"/>
</dbReference>
<evidence type="ECO:0000256" key="9">
    <source>
        <dbReference type="ARBA" id="ARBA00047671"/>
    </source>
</evidence>
<comment type="function">
    <text evidence="10">Catalyzes the attachment of proline to tRNA(Pro) in a two-step reaction: proline is first activated by ATP to form Pro-AMP and then transferred to the acceptor end of tRNA(Pro). As ProRS can inadvertently accommodate and process non-cognate amino acids such as alanine and cysteine, to avoid such errors it has two additional distinct editing activities against alanine. One activity is designated as 'pretransfer' editing and involves the tRNA(Pro)-independent hydrolysis of activated Ala-AMP. The other activity is designated 'posttransfer' editing and involves deacylation of mischarged Ala-tRNA(Pro). The misacylated Cys-tRNA(Pro) is not edited by ProRS.</text>
</comment>
<dbReference type="InterPro" id="IPR006195">
    <property type="entry name" value="aa-tRNA-synth_II"/>
</dbReference>
<proteinExistence type="inferred from homology"/>
<sequence>MRFSNLYAPTTKETPKDAQLPSHIFLTRAGFIQQVGSGLYNFLPMGKIVFDKIRQVVKEEMDNAGAQEVQMGVVSPADLWQESGRYSVFGKELLRFSDRKENGFVLGPTHEEVVVDMVRNRINSYKQLPLHLYQITTKFRDEARPRFGLLRGREFTMKDGYSFHASQEDLVREFNLMEATYTRILERLGLKFRAVEADSGAIGGSGSKEFMVLAPNGEDDIVVCDGCNYGANIEAAKRAKKTTTLEAPQANPAKFHTPNQNTIEAVGAYLHVDPFYTIKAVIKKAVFQDKEAVVVFFVRGCDALQETKAQNACGALELTDATAEEIEKAGLIAGYCGPIGLPEGVEFYIDQELEGEANLICGANEQDYHWVGVKVASFKPSRFKDLVAVEAGDCCVACGGKLGITKGIEVGHIFQLGQKYSKAMNATFLDQNGKAQPFWMGCYGVGVSRLIAVMIETSHDEKGCIWNLQTAPYAVEIIVSNTKDEESLAYAVSLYESLKAKGVEVLLDDRNERFGFKMSDFELIGFPYAVVVGKDFKEGKVELVSRKTLEKEGMGIDVVEAEILRRLV</sequence>
<dbReference type="Proteomes" id="UP000703590">
    <property type="component" value="Unassembled WGS sequence"/>
</dbReference>
<comment type="subunit">
    <text evidence="2 10">Homodimer.</text>
</comment>
<evidence type="ECO:0000256" key="7">
    <source>
        <dbReference type="ARBA" id="ARBA00022917"/>
    </source>
</evidence>
<dbReference type="SUPFAM" id="SSF52954">
    <property type="entry name" value="Class II aaRS ABD-related"/>
    <property type="match status" value="1"/>
</dbReference>
<dbReference type="SUPFAM" id="SSF55681">
    <property type="entry name" value="Class II aaRS and biotin synthetases"/>
    <property type="match status" value="1"/>
</dbReference>
<dbReference type="PRINTS" id="PR01046">
    <property type="entry name" value="TRNASYNTHPRO"/>
</dbReference>
<dbReference type="InterPro" id="IPR002316">
    <property type="entry name" value="Pro-tRNA-ligase_IIa"/>
</dbReference>
<dbReference type="PROSITE" id="PS50862">
    <property type="entry name" value="AA_TRNA_LIGASE_II"/>
    <property type="match status" value="1"/>
</dbReference>
<accession>A0ABS2WR97</accession>
<dbReference type="InterPro" id="IPR045864">
    <property type="entry name" value="aa-tRNA-synth_II/BPL/LPL"/>
</dbReference>